<dbReference type="PANTHER" id="PTHR45125">
    <property type="entry name" value="F21J9.4-RELATED"/>
    <property type="match status" value="1"/>
</dbReference>
<accession>A0A9J5ZPJ2</accession>
<sequence>ISQDPITGICQSYDQFWVRIEQSYNNLKEESWIYHNKKSLQCRIALIEKAIRKLSGCIRQIKNLHPNGASDIDIINQAKMLLMQEPTYKKGFKFDHVWNLMKDFEKFKDIDIGKKKVRGQGSTLQSLESEAPSPTSPIVSSPNLSSFSLDLNENFSGHYTSSERPIGVKKSKLKRSKDEGLSSAMKLFEAENNRLGKMLSESATSKQQDGERLDRYIKAKEFRDETKILMKNLETISDPNIRDYLQREQERILEKRNRQLQSQSQLQSQPQSQQFLESYPIFFLIVLNLETTYRIAKLLL</sequence>
<gene>
    <name evidence="3" type="ORF">H5410_013941</name>
</gene>
<feature type="domain" description="No apical meristem-associated C-terminal" evidence="2">
    <location>
        <begin position="90"/>
        <end position="252"/>
    </location>
</feature>
<feature type="non-terminal residue" evidence="3">
    <location>
        <position position="1"/>
    </location>
</feature>
<evidence type="ECO:0000256" key="1">
    <source>
        <dbReference type="SAM" id="MobiDB-lite"/>
    </source>
</evidence>
<dbReference type="Proteomes" id="UP000824120">
    <property type="component" value="Chromosome 3"/>
</dbReference>
<protein>
    <recommendedName>
        <fullName evidence="2">No apical meristem-associated C-terminal domain-containing protein</fullName>
    </recommendedName>
</protein>
<dbReference type="Pfam" id="PF14303">
    <property type="entry name" value="NAM-associated"/>
    <property type="match status" value="1"/>
</dbReference>
<feature type="region of interest" description="Disordered" evidence="1">
    <location>
        <begin position="121"/>
        <end position="141"/>
    </location>
</feature>
<organism evidence="3 4">
    <name type="scientific">Solanum commersonii</name>
    <name type="common">Commerson's wild potato</name>
    <name type="synonym">Commerson's nightshade</name>
    <dbReference type="NCBI Taxonomy" id="4109"/>
    <lineage>
        <taxon>Eukaryota</taxon>
        <taxon>Viridiplantae</taxon>
        <taxon>Streptophyta</taxon>
        <taxon>Embryophyta</taxon>
        <taxon>Tracheophyta</taxon>
        <taxon>Spermatophyta</taxon>
        <taxon>Magnoliopsida</taxon>
        <taxon>eudicotyledons</taxon>
        <taxon>Gunneridae</taxon>
        <taxon>Pentapetalae</taxon>
        <taxon>asterids</taxon>
        <taxon>lamiids</taxon>
        <taxon>Solanales</taxon>
        <taxon>Solanaceae</taxon>
        <taxon>Solanoideae</taxon>
        <taxon>Solaneae</taxon>
        <taxon>Solanum</taxon>
    </lineage>
</organism>
<dbReference type="AlphaFoldDB" id="A0A9J5ZPJ2"/>
<comment type="caution">
    <text evidence="3">The sequence shown here is derived from an EMBL/GenBank/DDBJ whole genome shotgun (WGS) entry which is preliminary data.</text>
</comment>
<dbReference type="OrthoDB" id="1751762at2759"/>
<dbReference type="InterPro" id="IPR029466">
    <property type="entry name" value="NAM-associated_C"/>
</dbReference>
<dbReference type="PANTHER" id="PTHR45125:SF3">
    <property type="entry name" value="NO-APICAL-MERISTEM-ASSOCIATED CARBOXY-TERMINAL DOMAIN PROTEIN"/>
    <property type="match status" value="1"/>
</dbReference>
<reference evidence="3 4" key="1">
    <citation type="submission" date="2020-09" db="EMBL/GenBank/DDBJ databases">
        <title>De no assembly of potato wild relative species, Solanum commersonii.</title>
        <authorList>
            <person name="Cho K."/>
        </authorList>
    </citation>
    <scope>NUCLEOTIDE SEQUENCE [LARGE SCALE GENOMIC DNA]</scope>
    <source>
        <strain evidence="3">LZ3.2</strain>
        <tissue evidence="3">Leaf</tissue>
    </source>
</reference>
<proteinExistence type="predicted"/>
<evidence type="ECO:0000259" key="2">
    <source>
        <dbReference type="Pfam" id="PF14303"/>
    </source>
</evidence>
<keyword evidence="4" id="KW-1185">Reference proteome</keyword>
<evidence type="ECO:0000313" key="4">
    <source>
        <dbReference type="Proteomes" id="UP000824120"/>
    </source>
</evidence>
<name>A0A9J5ZPJ2_SOLCO</name>
<dbReference type="EMBL" id="JACXVP010000003">
    <property type="protein sequence ID" value="KAG5614117.1"/>
    <property type="molecule type" value="Genomic_DNA"/>
</dbReference>
<evidence type="ECO:0000313" key="3">
    <source>
        <dbReference type="EMBL" id="KAG5614117.1"/>
    </source>
</evidence>